<keyword evidence="3" id="KW-1185">Reference proteome</keyword>
<gene>
    <name evidence="2" type="ORF">SAMN04489719_1174</name>
</gene>
<dbReference type="Proteomes" id="UP000199649">
    <property type="component" value="Chromosome I"/>
</dbReference>
<protein>
    <submittedName>
        <fullName evidence="2">TIGR03083 family protein</fullName>
    </submittedName>
</protein>
<dbReference type="OrthoDB" id="3292744at2"/>
<dbReference type="GO" id="GO:0046872">
    <property type="term" value="F:metal ion binding"/>
    <property type="evidence" value="ECO:0007669"/>
    <property type="project" value="InterPro"/>
</dbReference>
<organism evidence="2 3">
    <name type="scientific">Agrococcus carbonis</name>
    <dbReference type="NCBI Taxonomy" id="684552"/>
    <lineage>
        <taxon>Bacteria</taxon>
        <taxon>Bacillati</taxon>
        <taxon>Actinomycetota</taxon>
        <taxon>Actinomycetes</taxon>
        <taxon>Micrococcales</taxon>
        <taxon>Microbacteriaceae</taxon>
        <taxon>Agrococcus</taxon>
    </lineage>
</organism>
<accession>A0A1H1N7D6</accession>
<dbReference type="Gene3D" id="1.20.120.450">
    <property type="entry name" value="dinb family like domain"/>
    <property type="match status" value="1"/>
</dbReference>
<dbReference type="InterPro" id="IPR024344">
    <property type="entry name" value="MDMPI_metal-binding"/>
</dbReference>
<evidence type="ECO:0000313" key="2">
    <source>
        <dbReference type="EMBL" id="SDR94099.1"/>
    </source>
</evidence>
<reference evidence="3" key="1">
    <citation type="submission" date="2016-10" db="EMBL/GenBank/DDBJ databases">
        <authorList>
            <person name="Varghese N."/>
            <person name="Submissions S."/>
        </authorList>
    </citation>
    <scope>NUCLEOTIDE SEQUENCE [LARGE SCALE GENOMIC DNA]</scope>
    <source>
        <strain evidence="3">DSM 22965</strain>
    </source>
</reference>
<dbReference type="InterPro" id="IPR034660">
    <property type="entry name" value="DinB/YfiT-like"/>
</dbReference>
<dbReference type="STRING" id="684552.SAMN04489719_1174"/>
<proteinExistence type="predicted"/>
<evidence type="ECO:0000313" key="3">
    <source>
        <dbReference type="Proteomes" id="UP000199649"/>
    </source>
</evidence>
<name>A0A1H1N7D6_9MICO</name>
<dbReference type="Pfam" id="PF11716">
    <property type="entry name" value="MDMPI_N"/>
    <property type="match status" value="1"/>
</dbReference>
<dbReference type="RefSeq" id="WP_157674208.1">
    <property type="nucleotide sequence ID" value="NZ_LT629734.1"/>
</dbReference>
<feature type="domain" description="Mycothiol-dependent maleylpyruvate isomerase metal-binding" evidence="1">
    <location>
        <begin position="6"/>
        <end position="153"/>
    </location>
</feature>
<dbReference type="SUPFAM" id="SSF109854">
    <property type="entry name" value="DinB/YfiT-like putative metalloenzymes"/>
    <property type="match status" value="1"/>
</dbReference>
<dbReference type="AlphaFoldDB" id="A0A1H1N7D6"/>
<evidence type="ECO:0000259" key="1">
    <source>
        <dbReference type="Pfam" id="PF11716"/>
    </source>
</evidence>
<sequence>MTVRFDDAAGDLLDLVERVPRERLDAPGLGEWTLRELIGHTSRAVSTVTDYLALPEPAEVTVHSASEYLEVVLRQRGDDEAIALRGRASAAALGDDPVPALTELVTAAIGAVAAAGPARRIAVGGGPDPVGMVLGEYLRTRVFELTVHGLDIADAAGLEWRPAPAHVLDALHLAAANASARDLGLEALRFLTGRRPDAGLDGVLAAGR</sequence>
<dbReference type="EMBL" id="LT629734">
    <property type="protein sequence ID" value="SDR94099.1"/>
    <property type="molecule type" value="Genomic_DNA"/>
</dbReference>